<dbReference type="PROSITE" id="PS52029">
    <property type="entry name" value="LD_TPASE"/>
    <property type="match status" value="1"/>
</dbReference>
<evidence type="ECO:0000259" key="10">
    <source>
        <dbReference type="PROSITE" id="PS52029"/>
    </source>
</evidence>
<dbReference type="FunFam" id="2.40.440.10:FF:000002">
    <property type="entry name" value="L,D-transpeptidase ErfK/SrfK"/>
    <property type="match status" value="1"/>
</dbReference>
<evidence type="ECO:0000256" key="7">
    <source>
        <dbReference type="ARBA" id="ARBA00022984"/>
    </source>
</evidence>
<dbReference type="GO" id="GO:0071972">
    <property type="term" value="F:peptidoglycan L,D-transpeptidase activity"/>
    <property type="evidence" value="ECO:0007669"/>
    <property type="project" value="TreeGrafter"/>
</dbReference>
<keyword evidence="7 9" id="KW-0573">Peptidoglycan synthesis</keyword>
<dbReference type="Pfam" id="PF03734">
    <property type="entry name" value="YkuD"/>
    <property type="match status" value="1"/>
</dbReference>
<comment type="pathway">
    <text evidence="1 9">Cell wall biogenesis; peptidoglycan biosynthesis.</text>
</comment>
<reference evidence="11" key="2">
    <citation type="submission" date="2020-09" db="EMBL/GenBank/DDBJ databases">
        <authorList>
            <person name="Sun Q."/>
            <person name="Zhou Y."/>
        </authorList>
    </citation>
    <scope>NUCLEOTIDE SEQUENCE</scope>
    <source>
        <strain evidence="11">CGMCC 1.15493</strain>
    </source>
</reference>
<keyword evidence="8 9" id="KW-0961">Cell wall biogenesis/degradation</keyword>
<dbReference type="GO" id="GO:0016757">
    <property type="term" value="F:glycosyltransferase activity"/>
    <property type="evidence" value="ECO:0007669"/>
    <property type="project" value="UniProtKB-KW"/>
</dbReference>
<comment type="caution">
    <text evidence="11">The sequence shown here is derived from an EMBL/GenBank/DDBJ whole genome shotgun (WGS) entry which is preliminary data.</text>
</comment>
<keyword evidence="4" id="KW-0808">Transferase</keyword>
<dbReference type="GO" id="GO:0008360">
    <property type="term" value="P:regulation of cell shape"/>
    <property type="evidence" value="ECO:0007669"/>
    <property type="project" value="UniProtKB-UniRule"/>
</dbReference>
<evidence type="ECO:0000256" key="5">
    <source>
        <dbReference type="ARBA" id="ARBA00022801"/>
    </source>
</evidence>
<gene>
    <name evidence="11" type="ORF">GCM10011335_42430</name>
</gene>
<protein>
    <recommendedName>
        <fullName evidence="10">L,D-TPase catalytic domain-containing protein</fullName>
    </recommendedName>
</protein>
<dbReference type="Proteomes" id="UP000613160">
    <property type="component" value="Unassembled WGS sequence"/>
</dbReference>
<feature type="active site" description="Proton donor/acceptor" evidence="9">
    <location>
        <position position="174"/>
    </location>
</feature>
<dbReference type="GO" id="GO:0005576">
    <property type="term" value="C:extracellular region"/>
    <property type="evidence" value="ECO:0007669"/>
    <property type="project" value="TreeGrafter"/>
</dbReference>
<dbReference type="InterPro" id="IPR038063">
    <property type="entry name" value="Transpep_catalytic_dom"/>
</dbReference>
<evidence type="ECO:0000256" key="1">
    <source>
        <dbReference type="ARBA" id="ARBA00004752"/>
    </source>
</evidence>
<evidence type="ECO:0000313" key="12">
    <source>
        <dbReference type="Proteomes" id="UP000613160"/>
    </source>
</evidence>
<dbReference type="InterPro" id="IPR050979">
    <property type="entry name" value="LD-transpeptidase"/>
</dbReference>
<feature type="active site" description="Nucleophile" evidence="9">
    <location>
        <position position="190"/>
    </location>
</feature>
<keyword evidence="12" id="KW-1185">Reference proteome</keyword>
<dbReference type="InterPro" id="IPR005490">
    <property type="entry name" value="LD_TPept_cat_dom"/>
</dbReference>
<evidence type="ECO:0000256" key="8">
    <source>
        <dbReference type="ARBA" id="ARBA00023316"/>
    </source>
</evidence>
<dbReference type="AlphaFoldDB" id="A0A917DH19"/>
<dbReference type="SUPFAM" id="SSF141523">
    <property type="entry name" value="L,D-transpeptidase catalytic domain-like"/>
    <property type="match status" value="1"/>
</dbReference>
<keyword evidence="3" id="KW-0328">Glycosyltransferase</keyword>
<keyword evidence="5" id="KW-0378">Hydrolase</keyword>
<evidence type="ECO:0000313" key="11">
    <source>
        <dbReference type="EMBL" id="GGD34904.1"/>
    </source>
</evidence>
<dbReference type="GO" id="GO:0071555">
    <property type="term" value="P:cell wall organization"/>
    <property type="evidence" value="ECO:0007669"/>
    <property type="project" value="UniProtKB-UniRule"/>
</dbReference>
<dbReference type="CDD" id="cd16913">
    <property type="entry name" value="YkuD_like"/>
    <property type="match status" value="1"/>
</dbReference>
<dbReference type="EMBL" id="BMJJ01000012">
    <property type="protein sequence ID" value="GGD34904.1"/>
    <property type="molecule type" value="Genomic_DNA"/>
</dbReference>
<dbReference type="PANTHER" id="PTHR30582:SF24">
    <property type="entry name" value="L,D-TRANSPEPTIDASE ERFK_SRFK-RELATED"/>
    <property type="match status" value="1"/>
</dbReference>
<dbReference type="PANTHER" id="PTHR30582">
    <property type="entry name" value="L,D-TRANSPEPTIDASE"/>
    <property type="match status" value="1"/>
</dbReference>
<evidence type="ECO:0000256" key="4">
    <source>
        <dbReference type="ARBA" id="ARBA00022679"/>
    </source>
</evidence>
<name>A0A917DH19_9HYPH</name>
<keyword evidence="6 9" id="KW-0133">Cell shape</keyword>
<dbReference type="GO" id="GO:0018104">
    <property type="term" value="P:peptidoglycan-protein cross-linking"/>
    <property type="evidence" value="ECO:0007669"/>
    <property type="project" value="TreeGrafter"/>
</dbReference>
<evidence type="ECO:0000256" key="2">
    <source>
        <dbReference type="ARBA" id="ARBA00005992"/>
    </source>
</evidence>
<comment type="similarity">
    <text evidence="2">Belongs to the YkuD family.</text>
</comment>
<evidence type="ECO:0000256" key="3">
    <source>
        <dbReference type="ARBA" id="ARBA00022676"/>
    </source>
</evidence>
<evidence type="ECO:0000256" key="6">
    <source>
        <dbReference type="ARBA" id="ARBA00022960"/>
    </source>
</evidence>
<dbReference type="Gene3D" id="2.40.440.10">
    <property type="entry name" value="L,D-transpeptidase catalytic domain-like"/>
    <property type="match status" value="1"/>
</dbReference>
<organism evidence="11 12">
    <name type="scientific">Aureimonas glaciei</name>
    <dbReference type="NCBI Taxonomy" id="1776957"/>
    <lineage>
        <taxon>Bacteria</taxon>
        <taxon>Pseudomonadati</taxon>
        <taxon>Pseudomonadota</taxon>
        <taxon>Alphaproteobacteria</taxon>
        <taxon>Hyphomicrobiales</taxon>
        <taxon>Aurantimonadaceae</taxon>
        <taxon>Aureimonas</taxon>
    </lineage>
</organism>
<proteinExistence type="inferred from homology"/>
<accession>A0A917DH19</accession>
<feature type="domain" description="L,D-TPase catalytic" evidence="10">
    <location>
        <begin position="76"/>
        <end position="214"/>
    </location>
</feature>
<sequence>MLGAPLALAACATTADQPPSVLSYVPPEPVIDPAYVALYAALEGEPFPVPAIDLKRIVDPKFLRREVDYATSEEPGTVVVDPNERFAWYVLGNGRAVRYGVGVGKVEAFNFQGEATIAWKAKWPKWTPTADMIARDPLRYGPLRNGLPGGPGNPLGPRALYLHRDGRDTFYRLHGTVEPWTIGTKVSSGCIRLLNQDIIDLHDRVRDGSKAIVLPIRSEAMA</sequence>
<reference evidence="11" key="1">
    <citation type="journal article" date="2014" name="Int. J. Syst. Evol. Microbiol.">
        <title>Complete genome sequence of Corynebacterium casei LMG S-19264T (=DSM 44701T), isolated from a smear-ripened cheese.</title>
        <authorList>
            <consortium name="US DOE Joint Genome Institute (JGI-PGF)"/>
            <person name="Walter F."/>
            <person name="Albersmeier A."/>
            <person name="Kalinowski J."/>
            <person name="Ruckert C."/>
        </authorList>
    </citation>
    <scope>NUCLEOTIDE SEQUENCE</scope>
    <source>
        <strain evidence="11">CGMCC 1.15493</strain>
    </source>
</reference>
<evidence type="ECO:0000256" key="9">
    <source>
        <dbReference type="PROSITE-ProRule" id="PRU01373"/>
    </source>
</evidence>